<protein>
    <recommendedName>
        <fullName evidence="3">Cytosol aminopeptidase domain-containing protein</fullName>
    </recommendedName>
</protein>
<dbReference type="KEGG" id="svo:SVI_3323"/>
<keyword evidence="2" id="KW-1185">Reference proteome</keyword>
<sequence length="50" mass="5250">MSAHGLNSNKPMAFTHVDIAGSATEGHPLYGSPTATALVGLFQYMTQAEK</sequence>
<accession>D4ZB99</accession>
<name>D4ZB99_SHEVD</name>
<evidence type="ECO:0000313" key="1">
    <source>
        <dbReference type="EMBL" id="BAJ03294.1"/>
    </source>
</evidence>
<gene>
    <name evidence="1" type="ordered locus">SVI_3323</name>
</gene>
<evidence type="ECO:0008006" key="3">
    <source>
        <dbReference type="Google" id="ProtNLM"/>
    </source>
</evidence>
<evidence type="ECO:0000313" key="2">
    <source>
        <dbReference type="Proteomes" id="UP000002350"/>
    </source>
</evidence>
<dbReference type="STRING" id="637905.SVI_3323"/>
<organism evidence="1 2">
    <name type="scientific">Shewanella violacea (strain JCM 10179 / CIP 106290 / LMG 19151 / DSS12)</name>
    <dbReference type="NCBI Taxonomy" id="637905"/>
    <lineage>
        <taxon>Bacteria</taxon>
        <taxon>Pseudomonadati</taxon>
        <taxon>Pseudomonadota</taxon>
        <taxon>Gammaproteobacteria</taxon>
        <taxon>Alteromonadales</taxon>
        <taxon>Shewanellaceae</taxon>
        <taxon>Shewanella</taxon>
    </lineage>
</organism>
<dbReference type="Proteomes" id="UP000002350">
    <property type="component" value="Chromosome"/>
</dbReference>
<dbReference type="eggNOG" id="COG0260">
    <property type="taxonomic scope" value="Bacteria"/>
</dbReference>
<reference evidence="2" key="1">
    <citation type="journal article" date="2010" name="Mol. Biosyst.">
        <title>Complete genome sequence and comparative analysis of Shewanella violacea, a psychrophilic and piezophilic bacterium from deep sea floor sediments.</title>
        <authorList>
            <person name="Aono E."/>
            <person name="Baba T."/>
            <person name="Ara T."/>
            <person name="Nishi T."/>
            <person name="Nakamichi T."/>
            <person name="Inamoto E."/>
            <person name="Toyonaga H."/>
            <person name="Hasegawa M."/>
            <person name="Takai Y."/>
            <person name="Okumura Y."/>
            <person name="Baba M."/>
            <person name="Tomita M."/>
            <person name="Kato C."/>
            <person name="Oshima T."/>
            <person name="Nakasone K."/>
            <person name="Mori H."/>
        </authorList>
    </citation>
    <scope>NUCLEOTIDE SEQUENCE [LARGE SCALE GENOMIC DNA]</scope>
    <source>
        <strain evidence="2">JCM 10179 / CIP 106290 / LMG 19151 / DSS12</strain>
    </source>
</reference>
<proteinExistence type="predicted"/>
<dbReference type="HOGENOM" id="CLU_3122617_0_0_6"/>
<dbReference type="RefSeq" id="WP_013052589.1">
    <property type="nucleotide sequence ID" value="NC_014012.1"/>
</dbReference>
<dbReference type="EMBL" id="AP011177">
    <property type="protein sequence ID" value="BAJ03294.1"/>
    <property type="molecule type" value="Genomic_DNA"/>
</dbReference>
<dbReference type="AlphaFoldDB" id="D4ZB99"/>